<proteinExistence type="predicted"/>
<feature type="transmembrane region" description="Helical" evidence="5">
    <location>
        <begin position="127"/>
        <end position="146"/>
    </location>
</feature>
<sequence>MTLFSALPGPLRQLYNQTLTKHYGVQPTPTMLSMMSTIALASLGLGILFGIFLGVPLIDTRGRKTVAVHIRCILGLMSCALQALSGWLESAELFILGQLILGVLIPIDMVVIPIFVVECAPNNHRGFASVALQVGHMLAVLMVYWMCLPSILGTYRTWAFIPTFGIVLCLLLYATTIGIYDSPKWLIARGKKTEAMKALRFYQGLHESQERVMGLLCLESCLTTAKSMNIKTVWKDIYAREAIKVIIAVQIMFTFSPITIERGYSVITHTSLGLTVEQSLKLSWLSTLLLSPLIFLSTFALDKLGRRPVVFIAASILFSKTLLMFAAQLLVFSISTSRITRLIAVVNEFATDFVFSTGAGAVASLLVAELVPPAARVATAQILLFVSLLSSVPIATPFPIINAIFAPATYAPMLICQPFIFAYLVRNLPETKLLSVFHIVRTFEEEVRSRVNKYPFIGADTTLEVAFREQLFTALDTPLRQDFRLVYKVPL</sequence>
<comment type="subcellular location">
    <subcellularLocation>
        <location evidence="1">Membrane</location>
        <topology evidence="1">Multi-pass membrane protein</topology>
    </subcellularLocation>
</comment>
<dbReference type="InterPro" id="IPR036259">
    <property type="entry name" value="MFS_trans_sf"/>
</dbReference>
<dbReference type="PANTHER" id="PTHR23503:SF123">
    <property type="entry name" value="MAJOR FACILITATOR SUPERFAMILY (MFS) PROFILE DOMAIN-CONTAINING PROTEIN"/>
    <property type="match status" value="1"/>
</dbReference>
<feature type="transmembrane region" description="Helical" evidence="5">
    <location>
        <begin position="158"/>
        <end position="180"/>
    </location>
</feature>
<keyword evidence="4 5" id="KW-0472">Membrane</keyword>
<dbReference type="GO" id="GO:0015149">
    <property type="term" value="F:hexose transmembrane transporter activity"/>
    <property type="evidence" value="ECO:0007669"/>
    <property type="project" value="TreeGrafter"/>
</dbReference>
<dbReference type="InterPro" id="IPR020846">
    <property type="entry name" value="MFS_dom"/>
</dbReference>
<keyword evidence="2 5" id="KW-0812">Transmembrane</keyword>
<evidence type="ECO:0000256" key="4">
    <source>
        <dbReference type="ARBA" id="ARBA00023136"/>
    </source>
</evidence>
<dbReference type="GO" id="GO:0016020">
    <property type="term" value="C:membrane"/>
    <property type="evidence" value="ECO:0007669"/>
    <property type="project" value="UniProtKB-SubCell"/>
</dbReference>
<organism evidence="7 8">
    <name type="scientific">Strongylus vulgaris</name>
    <name type="common">Blood worm</name>
    <dbReference type="NCBI Taxonomy" id="40348"/>
    <lineage>
        <taxon>Eukaryota</taxon>
        <taxon>Metazoa</taxon>
        <taxon>Ecdysozoa</taxon>
        <taxon>Nematoda</taxon>
        <taxon>Chromadorea</taxon>
        <taxon>Rhabditida</taxon>
        <taxon>Rhabditina</taxon>
        <taxon>Rhabditomorpha</taxon>
        <taxon>Strongyloidea</taxon>
        <taxon>Strongylidae</taxon>
        <taxon>Strongylus</taxon>
    </lineage>
</organism>
<dbReference type="Proteomes" id="UP000270094">
    <property type="component" value="Unassembled WGS sequence"/>
</dbReference>
<gene>
    <name evidence="7" type="ORF">SVUK_LOCUS13520</name>
</gene>
<dbReference type="Gene3D" id="1.20.1250.20">
    <property type="entry name" value="MFS general substrate transporter like domains"/>
    <property type="match status" value="1"/>
</dbReference>
<dbReference type="SUPFAM" id="SSF103473">
    <property type="entry name" value="MFS general substrate transporter"/>
    <property type="match status" value="1"/>
</dbReference>
<evidence type="ECO:0000256" key="2">
    <source>
        <dbReference type="ARBA" id="ARBA00022692"/>
    </source>
</evidence>
<evidence type="ECO:0000313" key="8">
    <source>
        <dbReference type="Proteomes" id="UP000270094"/>
    </source>
</evidence>
<evidence type="ECO:0000256" key="1">
    <source>
        <dbReference type="ARBA" id="ARBA00004141"/>
    </source>
</evidence>
<evidence type="ECO:0000259" key="6">
    <source>
        <dbReference type="PROSITE" id="PS50850"/>
    </source>
</evidence>
<feature type="transmembrane region" description="Helical" evidence="5">
    <location>
        <begin position="353"/>
        <end position="371"/>
    </location>
</feature>
<feature type="domain" description="Major facilitator superfamily (MFS) profile" evidence="6">
    <location>
        <begin position="1"/>
        <end position="432"/>
    </location>
</feature>
<reference evidence="7 8" key="1">
    <citation type="submission" date="2018-11" db="EMBL/GenBank/DDBJ databases">
        <authorList>
            <consortium name="Pathogen Informatics"/>
        </authorList>
    </citation>
    <scope>NUCLEOTIDE SEQUENCE [LARGE SCALE GENOMIC DNA]</scope>
</reference>
<dbReference type="PROSITE" id="PS50850">
    <property type="entry name" value="MFS"/>
    <property type="match status" value="1"/>
</dbReference>
<feature type="transmembrane region" description="Helical" evidence="5">
    <location>
        <begin position="378"/>
        <end position="398"/>
    </location>
</feature>
<dbReference type="OrthoDB" id="6612291at2759"/>
<dbReference type="EMBL" id="UYYB01102215">
    <property type="protein sequence ID" value="VDM78522.1"/>
    <property type="molecule type" value="Genomic_DNA"/>
</dbReference>
<dbReference type="Pfam" id="PF00083">
    <property type="entry name" value="Sugar_tr"/>
    <property type="match status" value="1"/>
</dbReference>
<dbReference type="InterPro" id="IPR005828">
    <property type="entry name" value="MFS_sugar_transport-like"/>
</dbReference>
<feature type="transmembrane region" description="Helical" evidence="5">
    <location>
        <begin position="308"/>
        <end position="333"/>
    </location>
</feature>
<dbReference type="PANTHER" id="PTHR23503">
    <property type="entry name" value="SOLUTE CARRIER FAMILY 2"/>
    <property type="match status" value="1"/>
</dbReference>
<dbReference type="AlphaFoldDB" id="A0A3P7LGU8"/>
<feature type="transmembrane region" description="Helical" evidence="5">
    <location>
        <begin position="404"/>
        <end position="425"/>
    </location>
</feature>
<feature type="transmembrane region" description="Helical" evidence="5">
    <location>
        <begin position="280"/>
        <end position="301"/>
    </location>
</feature>
<feature type="transmembrane region" description="Helical" evidence="5">
    <location>
        <begin position="242"/>
        <end position="260"/>
    </location>
</feature>
<keyword evidence="3 5" id="KW-1133">Transmembrane helix</keyword>
<accession>A0A3P7LGU8</accession>
<dbReference type="InterPro" id="IPR045263">
    <property type="entry name" value="GLUT"/>
</dbReference>
<feature type="transmembrane region" description="Helical" evidence="5">
    <location>
        <begin position="38"/>
        <end position="58"/>
    </location>
</feature>
<evidence type="ECO:0000313" key="7">
    <source>
        <dbReference type="EMBL" id="VDM78522.1"/>
    </source>
</evidence>
<feature type="transmembrane region" description="Helical" evidence="5">
    <location>
        <begin position="70"/>
        <end position="88"/>
    </location>
</feature>
<evidence type="ECO:0000256" key="3">
    <source>
        <dbReference type="ARBA" id="ARBA00022989"/>
    </source>
</evidence>
<evidence type="ECO:0000256" key="5">
    <source>
        <dbReference type="SAM" id="Phobius"/>
    </source>
</evidence>
<protein>
    <recommendedName>
        <fullName evidence="6">Major facilitator superfamily (MFS) profile domain-containing protein</fullName>
    </recommendedName>
</protein>
<keyword evidence="8" id="KW-1185">Reference proteome</keyword>
<feature type="transmembrane region" description="Helical" evidence="5">
    <location>
        <begin position="94"/>
        <end position="115"/>
    </location>
</feature>
<name>A0A3P7LGU8_STRVU</name>